<feature type="transmembrane region" description="Helical" evidence="8">
    <location>
        <begin position="38"/>
        <end position="59"/>
    </location>
</feature>
<dbReference type="PRINTS" id="PR00762">
    <property type="entry name" value="CLCHANNEL"/>
</dbReference>
<feature type="transmembrane region" description="Helical" evidence="8">
    <location>
        <begin position="252"/>
        <end position="272"/>
    </location>
</feature>
<feature type="domain" description="RCK C-terminal" evidence="9">
    <location>
        <begin position="453"/>
        <end position="534"/>
    </location>
</feature>
<evidence type="ECO:0000313" key="11">
    <source>
        <dbReference type="Proteomes" id="UP000473885"/>
    </source>
</evidence>
<dbReference type="GO" id="GO:0008324">
    <property type="term" value="F:monoatomic cation transmembrane transporter activity"/>
    <property type="evidence" value="ECO:0007669"/>
    <property type="project" value="InterPro"/>
</dbReference>
<dbReference type="InterPro" id="IPR001807">
    <property type="entry name" value="ClC"/>
</dbReference>
<evidence type="ECO:0000256" key="1">
    <source>
        <dbReference type="ARBA" id="ARBA00004141"/>
    </source>
</evidence>
<dbReference type="GO" id="GO:0006813">
    <property type="term" value="P:potassium ion transport"/>
    <property type="evidence" value="ECO:0007669"/>
    <property type="project" value="InterPro"/>
</dbReference>
<dbReference type="Gene3D" id="3.30.70.1450">
    <property type="entry name" value="Regulator of K+ conductance, C-terminal domain"/>
    <property type="match status" value="1"/>
</dbReference>
<dbReference type="PANTHER" id="PTHR45711:SF6">
    <property type="entry name" value="CHLORIDE CHANNEL PROTEIN"/>
    <property type="match status" value="1"/>
</dbReference>
<feature type="transmembrane region" description="Helical" evidence="8">
    <location>
        <begin position="324"/>
        <end position="344"/>
    </location>
</feature>
<feature type="transmembrane region" description="Helical" evidence="8">
    <location>
        <begin position="418"/>
        <end position="441"/>
    </location>
</feature>
<evidence type="ECO:0000256" key="8">
    <source>
        <dbReference type="SAM" id="Phobius"/>
    </source>
</evidence>
<comment type="subcellular location">
    <subcellularLocation>
        <location evidence="1">Membrane</location>
        <topology evidence="1">Multi-pass membrane protein</topology>
    </subcellularLocation>
</comment>
<gene>
    <name evidence="10" type="ORF">FDF74_09235</name>
</gene>
<sequence length="539" mass="58851">MILLKNKEVNIIVNTKNNKNSCCVRQLYETLHGLKLRILLEGILVGIISGLVVVFYRMLLGKAENFTKELYKLLTFNKIYIPLGLILLILCGYIVGVLVEKYPMISGSGIPQVEGILTGYFKVSPFKILINKFVGGVIAIGAGLSLGREGPSIQLGASCGQIVSRIFKRVELEERFLLTSGASAGLAAAFNAPFAGVIFALEEVHKNFSPLVLLAAMSASVTSDFIAKQILGGKPLFSIKGARGLKVIPVKYYPLLIILGVLLGVAGAIYNYSILKTQDMYGKIKSIRIRLVIPFIFAIIFGILCPKVLGGGNEIIYGLLKQEIVLKTAIILLLIKFIFSIISFSSGSPGGILFPLLVLGGLLGAIFGETSVMIFGISSNYVCTFTILAMAGMFTSIVRAPITGIMLICEMSGSFTHLLTVTIICTVAYLVADLLGSAPIYESLLDRQINKEKKYKKKIEEGKTFIKYVVHQGSDIENKLVRDIKIPHDALIVSIDRGAKEIIPKGDTKILRGDYILVLVNEDNKTSVREKLRDLCEKF</sequence>
<evidence type="ECO:0000256" key="2">
    <source>
        <dbReference type="ARBA" id="ARBA00022448"/>
    </source>
</evidence>
<protein>
    <submittedName>
        <fullName evidence="10">ClC family H(+)/Cl(-) exchange transporter</fullName>
    </submittedName>
</protein>
<proteinExistence type="predicted"/>
<feature type="transmembrane region" description="Helical" evidence="8">
    <location>
        <begin position="79"/>
        <end position="99"/>
    </location>
</feature>
<feature type="transmembrane region" description="Helical" evidence="8">
    <location>
        <begin position="380"/>
        <end position="398"/>
    </location>
</feature>
<dbReference type="InterPro" id="IPR006037">
    <property type="entry name" value="RCK_C"/>
</dbReference>
<dbReference type="GO" id="GO:0005886">
    <property type="term" value="C:plasma membrane"/>
    <property type="evidence" value="ECO:0007669"/>
    <property type="project" value="TreeGrafter"/>
</dbReference>
<evidence type="ECO:0000256" key="3">
    <source>
        <dbReference type="ARBA" id="ARBA00022692"/>
    </source>
</evidence>
<comment type="caution">
    <text evidence="10">The sequence shown here is derived from an EMBL/GenBank/DDBJ whole genome shotgun (WGS) entry which is preliminary data.</text>
</comment>
<dbReference type="InterPro" id="IPR036721">
    <property type="entry name" value="RCK_C_sf"/>
</dbReference>
<keyword evidence="5" id="KW-0406">Ion transport</keyword>
<dbReference type="CDD" id="cd01031">
    <property type="entry name" value="EriC"/>
    <property type="match status" value="1"/>
</dbReference>
<dbReference type="SUPFAM" id="SSF81340">
    <property type="entry name" value="Clc chloride channel"/>
    <property type="match status" value="1"/>
</dbReference>
<evidence type="ECO:0000259" key="9">
    <source>
        <dbReference type="PROSITE" id="PS51202"/>
    </source>
</evidence>
<reference evidence="10 11" key="1">
    <citation type="submission" date="2019-04" db="EMBL/GenBank/DDBJ databases">
        <title>Genome sequencing of Clostridium botulinum Groups I-IV and Clostridium butyricum.</title>
        <authorList>
            <person name="Brunt J."/>
            <person name="Van Vliet A.H.M."/>
            <person name="Stringer S.C."/>
            <person name="Carter A.T."/>
            <person name="Peck M.W."/>
        </authorList>
    </citation>
    <scope>NUCLEOTIDE SEQUENCE [LARGE SCALE GENOMIC DNA]</scope>
    <source>
        <strain evidence="10 11">IFR 18/094</strain>
    </source>
</reference>
<keyword evidence="2" id="KW-0813">Transport</keyword>
<dbReference type="AlphaFoldDB" id="A0A6M0RAT5"/>
<dbReference type="Proteomes" id="UP000473885">
    <property type="component" value="Unassembled WGS sequence"/>
</dbReference>
<keyword evidence="3 8" id="KW-0812">Transmembrane</keyword>
<organism evidence="10 11">
    <name type="scientific">Clostridium niameyense</name>
    <dbReference type="NCBI Taxonomy" id="1622073"/>
    <lineage>
        <taxon>Bacteria</taxon>
        <taxon>Bacillati</taxon>
        <taxon>Bacillota</taxon>
        <taxon>Clostridia</taxon>
        <taxon>Eubacteriales</taxon>
        <taxon>Clostridiaceae</taxon>
        <taxon>Clostridium</taxon>
    </lineage>
</organism>
<evidence type="ECO:0000313" key="10">
    <source>
        <dbReference type="EMBL" id="NEZ47375.1"/>
    </source>
</evidence>
<keyword evidence="6 8" id="KW-0472">Membrane</keyword>
<keyword evidence="7" id="KW-0868">Chloride</keyword>
<dbReference type="PROSITE" id="PS51202">
    <property type="entry name" value="RCK_C"/>
    <property type="match status" value="1"/>
</dbReference>
<feature type="transmembrane region" description="Helical" evidence="8">
    <location>
        <begin position="292"/>
        <end position="312"/>
    </location>
</feature>
<accession>A0A6M0RAT5</accession>
<dbReference type="PANTHER" id="PTHR45711">
    <property type="entry name" value="CHLORIDE CHANNEL PROTEIN"/>
    <property type="match status" value="1"/>
</dbReference>
<evidence type="ECO:0000256" key="7">
    <source>
        <dbReference type="ARBA" id="ARBA00023214"/>
    </source>
</evidence>
<keyword evidence="4 8" id="KW-1133">Transmembrane helix</keyword>
<feature type="transmembrane region" description="Helical" evidence="8">
    <location>
        <begin position="350"/>
        <end position="368"/>
    </location>
</feature>
<dbReference type="Pfam" id="PF00654">
    <property type="entry name" value="Voltage_CLC"/>
    <property type="match status" value="1"/>
</dbReference>
<dbReference type="InterPro" id="IPR014743">
    <property type="entry name" value="Cl-channel_core"/>
</dbReference>
<keyword evidence="11" id="KW-1185">Reference proteome</keyword>
<name>A0A6M0RAT5_9CLOT</name>
<dbReference type="Gene3D" id="1.10.3080.10">
    <property type="entry name" value="Clc chloride channel"/>
    <property type="match status" value="1"/>
</dbReference>
<dbReference type="Pfam" id="PF02080">
    <property type="entry name" value="TrkA_C"/>
    <property type="match status" value="1"/>
</dbReference>
<evidence type="ECO:0000256" key="6">
    <source>
        <dbReference type="ARBA" id="ARBA00023136"/>
    </source>
</evidence>
<dbReference type="EMBL" id="SXDP01000007">
    <property type="protein sequence ID" value="NEZ47375.1"/>
    <property type="molecule type" value="Genomic_DNA"/>
</dbReference>
<evidence type="ECO:0000256" key="4">
    <source>
        <dbReference type="ARBA" id="ARBA00022989"/>
    </source>
</evidence>
<dbReference type="GO" id="GO:0005247">
    <property type="term" value="F:voltage-gated chloride channel activity"/>
    <property type="evidence" value="ECO:0007669"/>
    <property type="project" value="TreeGrafter"/>
</dbReference>
<evidence type="ECO:0000256" key="5">
    <source>
        <dbReference type="ARBA" id="ARBA00023065"/>
    </source>
</evidence>
<dbReference type="SUPFAM" id="SSF116726">
    <property type="entry name" value="TrkA C-terminal domain-like"/>
    <property type="match status" value="1"/>
</dbReference>